<feature type="transmembrane region" description="Helical" evidence="1">
    <location>
        <begin position="144"/>
        <end position="165"/>
    </location>
</feature>
<keyword evidence="1" id="KW-1133">Transmembrane helix</keyword>
<name>A0AAU7JDF3_9HYPH</name>
<keyword evidence="3" id="KW-0808">Transferase</keyword>
<feature type="domain" description="Heparan-alpha-glucosaminide N-acetyltransferase catalytic" evidence="2">
    <location>
        <begin position="22"/>
        <end position="244"/>
    </location>
</feature>
<proteinExistence type="predicted"/>
<sequence>MSAPAVLGPPPEIAAVPKAPPRLPVVDAARGVAIAAMFVFHFTWDLGFFNFIDLQAGVDPAWRAFAKAIAGSFLALVGIGLVLASRGGLRRGPYGRRLAMVSVAAAGITAATWLATPDEFIFFGILHCIAVSSVLALPFLRAPAWLTAAAAAFVVALPALVRFPALNGPGWLWLGLGDAVPRTNDYEPLFPWFGLTLAGVALARAALASGLDRRLAQWRADGAVDRALVWAGRHSLALYLIHQPLFFGLLWLAAQVIQPPPRAPAAVDFRTGCETSCRASGANGQVCAAACGCVEGKVRATERAEPRLGPSEMALRMSGFVAACQREREPAAPKP</sequence>
<evidence type="ECO:0000259" key="2">
    <source>
        <dbReference type="Pfam" id="PF07786"/>
    </source>
</evidence>
<dbReference type="GO" id="GO:0015019">
    <property type="term" value="F:heparan-alpha-glucosaminide N-acetyltransferase activity"/>
    <property type="evidence" value="ECO:0007669"/>
    <property type="project" value="UniProtKB-EC"/>
</dbReference>
<dbReference type="InterPro" id="IPR012429">
    <property type="entry name" value="HGSNAT_cat"/>
</dbReference>
<feature type="transmembrane region" description="Helical" evidence="1">
    <location>
        <begin position="32"/>
        <end position="52"/>
    </location>
</feature>
<keyword evidence="1" id="KW-0472">Membrane</keyword>
<evidence type="ECO:0000313" key="3">
    <source>
        <dbReference type="EMBL" id="XBO38230.1"/>
    </source>
</evidence>
<dbReference type="AlphaFoldDB" id="A0AAU7JDF3"/>
<feature type="transmembrane region" description="Helical" evidence="1">
    <location>
        <begin position="189"/>
        <end position="207"/>
    </location>
</feature>
<feature type="transmembrane region" description="Helical" evidence="1">
    <location>
        <begin position="236"/>
        <end position="254"/>
    </location>
</feature>
<dbReference type="EC" id="2.3.1.78" evidence="3"/>
<dbReference type="RefSeq" id="WP_406855069.1">
    <property type="nucleotide sequence ID" value="NZ_CP157484.1"/>
</dbReference>
<evidence type="ECO:0000256" key="1">
    <source>
        <dbReference type="SAM" id="Phobius"/>
    </source>
</evidence>
<dbReference type="Pfam" id="PF07786">
    <property type="entry name" value="HGSNAT_cat"/>
    <property type="match status" value="1"/>
</dbReference>
<feature type="transmembrane region" description="Helical" evidence="1">
    <location>
        <begin position="120"/>
        <end position="137"/>
    </location>
</feature>
<dbReference type="EMBL" id="CP157484">
    <property type="protein sequence ID" value="XBO38230.1"/>
    <property type="molecule type" value="Genomic_DNA"/>
</dbReference>
<protein>
    <submittedName>
        <fullName evidence="3">Heparan-alpha-glucosaminide N-acetyltransferase</fullName>
        <ecNumber evidence="3">2.3.1.78</ecNumber>
    </submittedName>
</protein>
<feature type="transmembrane region" description="Helical" evidence="1">
    <location>
        <begin position="97"/>
        <end position="114"/>
    </location>
</feature>
<feature type="transmembrane region" description="Helical" evidence="1">
    <location>
        <begin position="64"/>
        <end position="85"/>
    </location>
</feature>
<gene>
    <name evidence="3" type="ORF">ABEG18_21385</name>
</gene>
<keyword evidence="3" id="KW-0012">Acyltransferase</keyword>
<reference evidence="3" key="1">
    <citation type="submission" date="2024-05" db="EMBL/GenBank/DDBJ databases">
        <authorList>
            <person name="Kim S."/>
            <person name="Heo J."/>
            <person name="Choi H."/>
            <person name="Choi Y."/>
            <person name="Kwon S.-W."/>
            <person name="Kim Y."/>
        </authorList>
    </citation>
    <scope>NUCLEOTIDE SEQUENCE</scope>
    <source>
        <strain evidence="3">KACC 23698</strain>
    </source>
</reference>
<organism evidence="3">
    <name type="scientific">Alsobacter sp. KACC 23698</name>
    <dbReference type="NCBI Taxonomy" id="3149229"/>
    <lineage>
        <taxon>Bacteria</taxon>
        <taxon>Pseudomonadati</taxon>
        <taxon>Pseudomonadota</taxon>
        <taxon>Alphaproteobacteria</taxon>
        <taxon>Hyphomicrobiales</taxon>
        <taxon>Alsobacteraceae</taxon>
        <taxon>Alsobacter</taxon>
    </lineage>
</organism>
<accession>A0AAU7JDF3</accession>
<keyword evidence="1" id="KW-0812">Transmembrane</keyword>